<evidence type="ECO:0000313" key="14">
    <source>
        <dbReference type="Proteomes" id="UP000487117"/>
    </source>
</evidence>
<evidence type="ECO:0000259" key="11">
    <source>
        <dbReference type="PROSITE" id="PS50109"/>
    </source>
</evidence>
<dbReference type="SMART" id="SM00388">
    <property type="entry name" value="HisKA"/>
    <property type="match status" value="1"/>
</dbReference>
<dbReference type="EMBL" id="WNDS01000001">
    <property type="protein sequence ID" value="KAF1017303.1"/>
    <property type="molecule type" value="Genomic_DNA"/>
</dbReference>
<feature type="domain" description="Histidine kinase" evidence="11">
    <location>
        <begin position="142"/>
        <end position="355"/>
    </location>
</feature>
<evidence type="ECO:0000256" key="1">
    <source>
        <dbReference type="ARBA" id="ARBA00000085"/>
    </source>
</evidence>
<dbReference type="EC" id="2.7.13.3" evidence="3"/>
<comment type="caution">
    <text evidence="13">The sequence shown here is derived from an EMBL/GenBank/DDBJ whole genome shotgun (WGS) entry which is preliminary data.</text>
</comment>
<evidence type="ECO:0000256" key="2">
    <source>
        <dbReference type="ARBA" id="ARBA00004651"/>
    </source>
</evidence>
<dbReference type="CDD" id="cd06225">
    <property type="entry name" value="HAMP"/>
    <property type="match status" value="1"/>
</dbReference>
<dbReference type="PRINTS" id="PR00344">
    <property type="entry name" value="BCTRLSENSOR"/>
</dbReference>
<feature type="transmembrane region" description="Helical" evidence="10">
    <location>
        <begin position="57"/>
        <end position="79"/>
    </location>
</feature>
<name>A0A7V8FJP3_STEMA</name>
<dbReference type="Pfam" id="PF00672">
    <property type="entry name" value="HAMP"/>
    <property type="match status" value="1"/>
</dbReference>
<dbReference type="InterPro" id="IPR036097">
    <property type="entry name" value="HisK_dim/P_sf"/>
</dbReference>
<dbReference type="GO" id="GO:0005886">
    <property type="term" value="C:plasma membrane"/>
    <property type="evidence" value="ECO:0007669"/>
    <property type="project" value="UniProtKB-SubCell"/>
</dbReference>
<dbReference type="InterPro" id="IPR050980">
    <property type="entry name" value="2C_sensor_his_kinase"/>
</dbReference>
<dbReference type="CDD" id="cd00075">
    <property type="entry name" value="HATPase"/>
    <property type="match status" value="1"/>
</dbReference>
<dbReference type="PROSITE" id="PS50109">
    <property type="entry name" value="HIS_KIN"/>
    <property type="match status" value="1"/>
</dbReference>
<gene>
    <name evidence="13" type="primary">baeS_1</name>
    <name evidence="13" type="ORF">GAK31_00566</name>
</gene>
<dbReference type="PANTHER" id="PTHR44936:SF10">
    <property type="entry name" value="SENSOR PROTEIN RSTB"/>
    <property type="match status" value="1"/>
</dbReference>
<dbReference type="Proteomes" id="UP000487117">
    <property type="component" value="Unassembled WGS sequence"/>
</dbReference>
<comment type="subcellular location">
    <subcellularLocation>
        <location evidence="2">Cell membrane</location>
        <topology evidence="2">Multi-pass membrane protein</topology>
    </subcellularLocation>
</comment>
<keyword evidence="8 13" id="KW-0418">Kinase</keyword>
<keyword evidence="10" id="KW-0812">Transmembrane</keyword>
<dbReference type="SUPFAM" id="SSF55874">
    <property type="entry name" value="ATPase domain of HSP90 chaperone/DNA topoisomerase II/histidine kinase"/>
    <property type="match status" value="1"/>
</dbReference>
<proteinExistence type="predicted"/>
<dbReference type="SMART" id="SM00304">
    <property type="entry name" value="HAMP"/>
    <property type="match status" value="1"/>
</dbReference>
<dbReference type="FunFam" id="3.30.565.10:FF:000006">
    <property type="entry name" value="Sensor histidine kinase WalK"/>
    <property type="match status" value="1"/>
</dbReference>
<evidence type="ECO:0000313" key="13">
    <source>
        <dbReference type="EMBL" id="KAF1017303.1"/>
    </source>
</evidence>
<accession>A0A7V8FJP3</accession>
<organism evidence="13 14">
    <name type="scientific">Stenotrophomonas maltophilia</name>
    <name type="common">Pseudomonas maltophilia</name>
    <name type="synonym">Xanthomonas maltophilia</name>
    <dbReference type="NCBI Taxonomy" id="40324"/>
    <lineage>
        <taxon>Bacteria</taxon>
        <taxon>Pseudomonadati</taxon>
        <taxon>Pseudomonadota</taxon>
        <taxon>Gammaproteobacteria</taxon>
        <taxon>Lysobacterales</taxon>
        <taxon>Lysobacteraceae</taxon>
        <taxon>Stenotrophomonas</taxon>
        <taxon>Stenotrophomonas maltophilia group</taxon>
    </lineage>
</organism>
<keyword evidence="10" id="KW-1133">Transmembrane helix</keyword>
<dbReference type="SUPFAM" id="SSF47384">
    <property type="entry name" value="Homodimeric domain of signal transducing histidine kinase"/>
    <property type="match status" value="1"/>
</dbReference>
<dbReference type="InterPro" id="IPR004358">
    <property type="entry name" value="Sig_transdc_His_kin-like_C"/>
</dbReference>
<dbReference type="Gene3D" id="3.30.565.10">
    <property type="entry name" value="Histidine kinase-like ATPase, C-terminal domain"/>
    <property type="match status" value="1"/>
</dbReference>
<dbReference type="InterPro" id="IPR036890">
    <property type="entry name" value="HATPase_C_sf"/>
</dbReference>
<keyword evidence="5" id="KW-0597">Phosphoprotein</keyword>
<dbReference type="InterPro" id="IPR003661">
    <property type="entry name" value="HisK_dim/P_dom"/>
</dbReference>
<dbReference type="SUPFAM" id="SSF158472">
    <property type="entry name" value="HAMP domain-like"/>
    <property type="match status" value="1"/>
</dbReference>
<dbReference type="PROSITE" id="PS50885">
    <property type="entry name" value="HAMP"/>
    <property type="match status" value="1"/>
</dbReference>
<dbReference type="Gene3D" id="6.10.340.10">
    <property type="match status" value="1"/>
</dbReference>
<keyword evidence="4" id="KW-1003">Cell membrane</keyword>
<evidence type="ECO:0000256" key="4">
    <source>
        <dbReference type="ARBA" id="ARBA00022475"/>
    </source>
</evidence>
<dbReference type="Pfam" id="PF00512">
    <property type="entry name" value="HisKA"/>
    <property type="match status" value="1"/>
</dbReference>
<sequence>MRRSGLSRHIIVSMSLMVLAVIVMMILSSYLLYAVLVEFFPASATEPEGWLPTGPELVWMVGVTLIGLGLAIAASVRLAQRILSPLNSLVYSIRALAEGNLGVRATTSDDSPGEVALLVDDFNAMADRLQAMERGRTLWHAAIAHELRTPVTILRGRLQGLAEGVFQPDEAQFRSLLSQVEGLSRLIEDLRVLSLADNARLDMRRARTDVVGEIHSVMTLVDPAFRSAGFVLELETSRDEHPAHCDPTRLRQVLLALLENARRYASPGRVRIAVHDLQAHVQIAVEDQGPGIDPALHAHIFNPFMRGDGSRSRQWGGSGLGLAVVKAIVDAHGGQVRCEPGSAGGSRFIIELPRQ</sequence>
<dbReference type="GO" id="GO:0005524">
    <property type="term" value="F:ATP binding"/>
    <property type="evidence" value="ECO:0007669"/>
    <property type="project" value="UniProtKB-KW"/>
</dbReference>
<dbReference type="AlphaFoldDB" id="A0A7V8FJP3"/>
<dbReference type="PANTHER" id="PTHR44936">
    <property type="entry name" value="SENSOR PROTEIN CREC"/>
    <property type="match status" value="1"/>
</dbReference>
<evidence type="ECO:0000256" key="6">
    <source>
        <dbReference type="ARBA" id="ARBA00022679"/>
    </source>
</evidence>
<dbReference type="Gene3D" id="1.10.287.130">
    <property type="match status" value="1"/>
</dbReference>
<keyword evidence="7" id="KW-0547">Nucleotide-binding</keyword>
<dbReference type="InterPro" id="IPR003594">
    <property type="entry name" value="HATPase_dom"/>
</dbReference>
<keyword evidence="6" id="KW-0808">Transferase</keyword>
<dbReference type="SMART" id="SM00387">
    <property type="entry name" value="HATPase_c"/>
    <property type="match status" value="1"/>
</dbReference>
<protein>
    <recommendedName>
        <fullName evidence="3">histidine kinase</fullName>
        <ecNumber evidence="3">2.7.13.3</ecNumber>
    </recommendedName>
</protein>
<feature type="domain" description="HAMP" evidence="12">
    <location>
        <begin position="80"/>
        <end position="134"/>
    </location>
</feature>
<evidence type="ECO:0000256" key="10">
    <source>
        <dbReference type="SAM" id="Phobius"/>
    </source>
</evidence>
<dbReference type="Pfam" id="PF02518">
    <property type="entry name" value="HATPase_c"/>
    <property type="match status" value="1"/>
</dbReference>
<evidence type="ECO:0000259" key="12">
    <source>
        <dbReference type="PROSITE" id="PS50885"/>
    </source>
</evidence>
<dbReference type="CDD" id="cd00082">
    <property type="entry name" value="HisKA"/>
    <property type="match status" value="1"/>
</dbReference>
<keyword evidence="9" id="KW-0067">ATP-binding</keyword>
<feature type="transmembrane region" description="Helical" evidence="10">
    <location>
        <begin position="12"/>
        <end position="37"/>
    </location>
</feature>
<dbReference type="InterPro" id="IPR005467">
    <property type="entry name" value="His_kinase_dom"/>
</dbReference>
<evidence type="ECO:0000256" key="5">
    <source>
        <dbReference type="ARBA" id="ARBA00022553"/>
    </source>
</evidence>
<dbReference type="GO" id="GO:0000155">
    <property type="term" value="F:phosphorelay sensor kinase activity"/>
    <property type="evidence" value="ECO:0007669"/>
    <property type="project" value="InterPro"/>
</dbReference>
<evidence type="ECO:0000256" key="3">
    <source>
        <dbReference type="ARBA" id="ARBA00012438"/>
    </source>
</evidence>
<evidence type="ECO:0000256" key="8">
    <source>
        <dbReference type="ARBA" id="ARBA00022777"/>
    </source>
</evidence>
<keyword evidence="10" id="KW-0472">Membrane</keyword>
<dbReference type="InterPro" id="IPR003660">
    <property type="entry name" value="HAMP_dom"/>
</dbReference>
<comment type="catalytic activity">
    <reaction evidence="1">
        <text>ATP + protein L-histidine = ADP + protein N-phospho-L-histidine.</text>
        <dbReference type="EC" id="2.7.13.3"/>
    </reaction>
</comment>
<evidence type="ECO:0000256" key="9">
    <source>
        <dbReference type="ARBA" id="ARBA00022840"/>
    </source>
</evidence>
<reference evidence="14" key="1">
    <citation type="journal article" date="2020" name="MBio">
        <title>Horizontal gene transfer to a defensive symbiont with a reduced genome amongst a multipartite beetle microbiome.</title>
        <authorList>
            <person name="Waterworth S.C."/>
            <person name="Florez L.V."/>
            <person name="Rees E.R."/>
            <person name="Hertweck C."/>
            <person name="Kaltenpoth M."/>
            <person name="Kwan J.C."/>
        </authorList>
    </citation>
    <scope>NUCLEOTIDE SEQUENCE [LARGE SCALE GENOMIC DNA]</scope>
</reference>
<evidence type="ECO:0000256" key="7">
    <source>
        <dbReference type="ARBA" id="ARBA00022741"/>
    </source>
</evidence>